<gene>
    <name evidence="2" type="ORF">SAMN04515674_103450</name>
</gene>
<dbReference type="RefSeq" id="WP_092014901.1">
    <property type="nucleotide sequence ID" value="NZ_FOXH01000003.1"/>
</dbReference>
<evidence type="ECO:0000313" key="2">
    <source>
        <dbReference type="EMBL" id="SFP51775.1"/>
    </source>
</evidence>
<keyword evidence="3" id="KW-1185">Reference proteome</keyword>
<evidence type="ECO:0000313" key="3">
    <source>
        <dbReference type="Proteomes" id="UP000199306"/>
    </source>
</evidence>
<evidence type="ECO:0000259" key="1">
    <source>
        <dbReference type="Pfam" id="PF19838"/>
    </source>
</evidence>
<dbReference type="GO" id="GO:1990351">
    <property type="term" value="C:transporter complex"/>
    <property type="evidence" value="ECO:0007669"/>
    <property type="project" value="TreeGrafter"/>
</dbReference>
<protein>
    <recommendedName>
        <fullName evidence="1">LPS-assembly protein LptD central domain-containing protein</fullName>
    </recommendedName>
</protein>
<feature type="domain" description="LPS-assembly protein LptD central" evidence="1">
    <location>
        <begin position="239"/>
        <end position="770"/>
    </location>
</feature>
<proteinExistence type="predicted"/>
<dbReference type="GO" id="GO:0009279">
    <property type="term" value="C:cell outer membrane"/>
    <property type="evidence" value="ECO:0007669"/>
    <property type="project" value="TreeGrafter"/>
</dbReference>
<sequence length="959" mass="107366">MIPFILKALKLNIYITGAILALMVLILSTHESQAQRLLKGEKISSPNAKTKQAATKTSTINTRVLTDTIRSGKDSLSKAATDSLKKEEGLQTTVTYSASDSTIMDTEKQIVYLYGDATVKYGDISLQADYIQLNWDKNEVYARGTRDSSKVRAKGKPVFTQGSDKYDSEEIRYNFKSKKAIIQTIITKQGDGFIHGGKVKKDDEDNLYISDAVYTTCNLLHPHFSIRASRIKVVGKKEIVSGPFRFELNQIPIPLPLPFGFFPYSQPKESGKSGIIVPTYGEEPTGRGFYLRDGGYYWAASPNIGVRFTGQIYSKGGWGLGVNSQYVRRYRYAGNFNLAFTNNSNGSEITPQTRQDFSLQWAHSPQSRGNSSFSASVNIASNSYNQNNSYNTQNYISNTASSSVQYTKNFGQTIRTGISLRVNQNTTTKVFDAGTDFNFGLNQFQPFKKKNAVQERFIDQFRFGLNFNGSVSVTNVIANATNPFDFPVYTKGTDASSIVRPGDILTTTTITDRNQTNSKTTVITSDFNKIKDNAISTLKYDIPISLPNIKLTKYINLTPGMSLSGNVYTREYKYSYVKADSAVKIDTIGPAFKTPYQLSFSASMNTRLYGTMRFTKGRLQGIRHTMVPSISFSYTPDYTEQYYQNVRINNSSRVTLDSKGNYFLDKDGKPITSGDIRRVSIFDPTKTASLYGAASGSIGFGINNTLEAKVKSKSDTAAKESQKITLIDNFGISGSYNLIAQEYNLSNLSFTANSRVQKFDINLGGSLDPYLFVQDPLYPKVGRRVNEFMFSKGQGLARLQNFNFSLGRRFSPHGADKPKESKNGTEGQLKQINKNINDYVDWNVPWSFNFSYQFSLNKNGLATPETISGMTFQGDLSITEKWKFSVSSGFDFKNSGLTYTNLTVHRDLHCWEMNFNWTPVANPLYGRVSNYSFDLRVKSSLLQELKLSRRNSFYDRGGF</sequence>
<dbReference type="STRING" id="1079859.SAMN04515674_103450"/>
<dbReference type="EMBL" id="FOXH01000003">
    <property type="protein sequence ID" value="SFP51775.1"/>
    <property type="molecule type" value="Genomic_DNA"/>
</dbReference>
<accession>A0A1I5QZV4</accession>
<reference evidence="2 3" key="1">
    <citation type="submission" date="2016-10" db="EMBL/GenBank/DDBJ databases">
        <authorList>
            <person name="de Groot N.N."/>
        </authorList>
    </citation>
    <scope>NUCLEOTIDE SEQUENCE [LARGE SCALE GENOMIC DNA]</scope>
    <source>
        <strain evidence="3">E92,LMG 26720,CCM 7988</strain>
    </source>
</reference>
<dbReference type="InterPro" id="IPR050218">
    <property type="entry name" value="LptD"/>
</dbReference>
<dbReference type="Proteomes" id="UP000199306">
    <property type="component" value="Unassembled WGS sequence"/>
</dbReference>
<dbReference type="OrthoDB" id="9802320at2"/>
<dbReference type="Pfam" id="PF19838">
    <property type="entry name" value="LptD_2"/>
    <property type="match status" value="1"/>
</dbReference>
<dbReference type="InterPro" id="IPR045659">
    <property type="entry name" value="LptD_2"/>
</dbReference>
<dbReference type="AlphaFoldDB" id="A0A1I5QZV4"/>
<organism evidence="2 3">
    <name type="scientific">Pseudarcicella hirudinis</name>
    <dbReference type="NCBI Taxonomy" id="1079859"/>
    <lineage>
        <taxon>Bacteria</taxon>
        <taxon>Pseudomonadati</taxon>
        <taxon>Bacteroidota</taxon>
        <taxon>Cytophagia</taxon>
        <taxon>Cytophagales</taxon>
        <taxon>Flectobacillaceae</taxon>
        <taxon>Pseudarcicella</taxon>
    </lineage>
</organism>
<dbReference type="PANTHER" id="PTHR30189">
    <property type="entry name" value="LPS-ASSEMBLY PROTEIN"/>
    <property type="match status" value="1"/>
</dbReference>
<name>A0A1I5QZV4_9BACT</name>
<dbReference type="PANTHER" id="PTHR30189:SF1">
    <property type="entry name" value="LPS-ASSEMBLY PROTEIN LPTD"/>
    <property type="match status" value="1"/>
</dbReference>